<feature type="transmembrane region" description="Helical" evidence="1">
    <location>
        <begin position="199"/>
        <end position="218"/>
    </location>
</feature>
<dbReference type="PANTHER" id="PTHR36844:SF1">
    <property type="entry name" value="PROTEASE PRSW"/>
    <property type="match status" value="1"/>
</dbReference>
<dbReference type="EMBL" id="BSOO01000024">
    <property type="protein sequence ID" value="GLR48351.1"/>
    <property type="molecule type" value="Genomic_DNA"/>
</dbReference>
<keyword evidence="1" id="KW-0472">Membrane</keyword>
<protein>
    <recommendedName>
        <fullName evidence="4">PrsW family intramembrane metalloprotease</fullName>
    </recommendedName>
</protein>
<feature type="transmembrane region" description="Helical" evidence="1">
    <location>
        <begin position="6"/>
        <end position="26"/>
    </location>
</feature>
<keyword evidence="3" id="KW-1185">Reference proteome</keyword>
<accession>A0ABQ5Z8M7</accession>
<evidence type="ECO:0000313" key="2">
    <source>
        <dbReference type="EMBL" id="GLR48351.1"/>
    </source>
</evidence>
<feature type="transmembrane region" description="Helical" evidence="1">
    <location>
        <begin position="103"/>
        <end position="122"/>
    </location>
</feature>
<keyword evidence="1" id="KW-1133">Transmembrane helix</keyword>
<comment type="caution">
    <text evidence="2">The sequence shown here is derived from an EMBL/GenBank/DDBJ whole genome shotgun (WGS) entry which is preliminary data.</text>
</comment>
<proteinExistence type="predicted"/>
<feature type="transmembrane region" description="Helical" evidence="1">
    <location>
        <begin position="38"/>
        <end position="54"/>
    </location>
</feature>
<organism evidence="2 3">
    <name type="scientific">Sphingomonas astaxanthinifaciens DSM 22298</name>
    <dbReference type="NCBI Taxonomy" id="1123267"/>
    <lineage>
        <taxon>Bacteria</taxon>
        <taxon>Pseudomonadati</taxon>
        <taxon>Pseudomonadota</taxon>
        <taxon>Alphaproteobacteria</taxon>
        <taxon>Sphingomonadales</taxon>
        <taxon>Sphingomonadaceae</taxon>
        <taxon>Sphingomonas</taxon>
    </lineage>
</organism>
<gene>
    <name evidence="2" type="ORF">GCM10007925_20660</name>
</gene>
<feature type="transmembrane region" description="Helical" evidence="1">
    <location>
        <begin position="174"/>
        <end position="193"/>
    </location>
</feature>
<name>A0ABQ5Z8M7_9SPHN</name>
<evidence type="ECO:0000256" key="1">
    <source>
        <dbReference type="SAM" id="Phobius"/>
    </source>
</evidence>
<reference evidence="3" key="1">
    <citation type="journal article" date="2019" name="Int. J. Syst. Evol. Microbiol.">
        <title>The Global Catalogue of Microorganisms (GCM) 10K type strain sequencing project: providing services to taxonomists for standard genome sequencing and annotation.</title>
        <authorList>
            <consortium name="The Broad Institute Genomics Platform"/>
            <consortium name="The Broad Institute Genome Sequencing Center for Infectious Disease"/>
            <person name="Wu L."/>
            <person name="Ma J."/>
        </authorList>
    </citation>
    <scope>NUCLEOTIDE SEQUENCE [LARGE SCALE GENOMIC DNA]</scope>
    <source>
        <strain evidence="3">NBRC 102146</strain>
    </source>
</reference>
<dbReference type="PANTHER" id="PTHR36844">
    <property type="entry name" value="PROTEASE PRSW"/>
    <property type="match status" value="1"/>
</dbReference>
<dbReference type="Proteomes" id="UP001156703">
    <property type="component" value="Unassembled WGS sequence"/>
</dbReference>
<dbReference type="Pfam" id="PF13367">
    <property type="entry name" value="PrsW-protease"/>
    <property type="match status" value="1"/>
</dbReference>
<evidence type="ECO:0008006" key="4">
    <source>
        <dbReference type="Google" id="ProtNLM"/>
    </source>
</evidence>
<dbReference type="InterPro" id="IPR026898">
    <property type="entry name" value="PrsW"/>
</dbReference>
<evidence type="ECO:0000313" key="3">
    <source>
        <dbReference type="Proteomes" id="UP001156703"/>
    </source>
</evidence>
<keyword evidence="1" id="KW-0812">Transmembrane</keyword>
<dbReference type="RefSeq" id="WP_029940803.1">
    <property type="nucleotide sequence ID" value="NZ_BSOO01000024.1"/>
</dbReference>
<sequence length="349" mass="38694">MTTATIINYALAFMPVLILLAVFAWLDVFHLLNRREMITLIALGGIAAGLSYPVSGRMLDALPLGFSSYSRFVAPWIEEALKGAVVVLLFLRNRIGFKIDAALSGLAIGAGFSLVENCIYLVHAPQMSPGVWMVRGAGTALMHGGTVAIMAALSHQVGEHDLLVKAGEWRPHPLAYIPGYLVAVALHLGFNQFPSQPLVAMVLSLVLVPVLLMAIFSFGAREAGNLLKVESAEHLADLDHLENGRWPDTDSGRRMAAYVADHPELGPAVLEYWRILNQTVLSAERRMLERTHGQWLDREAEQDEARLRRLDALERGFDPQLLRAVTRLLPFSRNDHWEIAELREQLERG</sequence>
<feature type="transmembrane region" description="Helical" evidence="1">
    <location>
        <begin position="134"/>
        <end position="153"/>
    </location>
</feature>